<dbReference type="InterPro" id="IPR036020">
    <property type="entry name" value="WW_dom_sf"/>
</dbReference>
<comment type="caution">
    <text evidence="2">The sequence shown here is derived from an EMBL/GenBank/DDBJ whole genome shotgun (WGS) entry which is preliminary data.</text>
</comment>
<dbReference type="Gene3D" id="4.10.270.10">
    <property type="entry name" value="Myosin, subunit A"/>
    <property type="match status" value="1"/>
</dbReference>
<accession>A0ABP0MYT4</accession>
<feature type="domain" description="WW" evidence="1">
    <location>
        <begin position="58"/>
        <end position="91"/>
    </location>
</feature>
<evidence type="ECO:0000313" key="2">
    <source>
        <dbReference type="EMBL" id="CAK9055894.1"/>
    </source>
</evidence>
<dbReference type="CDD" id="cd00201">
    <property type="entry name" value="WW"/>
    <property type="match status" value="2"/>
</dbReference>
<dbReference type="PANTHER" id="PTHR11864:SF0">
    <property type="entry name" value="PRP40 PRE-MRNA PROCESSING FACTOR 40 HOMOLOG A (YEAST)"/>
    <property type="match status" value="1"/>
</dbReference>
<dbReference type="InterPro" id="IPR001202">
    <property type="entry name" value="WW_dom"/>
</dbReference>
<dbReference type="InterPro" id="IPR039726">
    <property type="entry name" value="Prp40-like"/>
</dbReference>
<dbReference type="InterPro" id="IPR000048">
    <property type="entry name" value="IQ_motif_EF-hand-BS"/>
</dbReference>
<dbReference type="SUPFAM" id="SSF51045">
    <property type="entry name" value="WW domain"/>
    <property type="match status" value="2"/>
</dbReference>
<name>A0ABP0MYT4_9DINO</name>
<keyword evidence="3" id="KW-1185">Reference proteome</keyword>
<dbReference type="PROSITE" id="PS50020">
    <property type="entry name" value="WW_DOMAIN_2"/>
    <property type="match status" value="2"/>
</dbReference>
<dbReference type="SMART" id="SM00015">
    <property type="entry name" value="IQ"/>
    <property type="match status" value="3"/>
</dbReference>
<dbReference type="PROSITE" id="PS50096">
    <property type="entry name" value="IQ"/>
    <property type="match status" value="2"/>
</dbReference>
<gene>
    <name evidence="2" type="ORF">CCMP2556_LOCUS27759</name>
</gene>
<organism evidence="2 3">
    <name type="scientific">Durusdinium trenchii</name>
    <dbReference type="NCBI Taxonomy" id="1381693"/>
    <lineage>
        <taxon>Eukaryota</taxon>
        <taxon>Sar</taxon>
        <taxon>Alveolata</taxon>
        <taxon>Dinophyceae</taxon>
        <taxon>Suessiales</taxon>
        <taxon>Symbiodiniaceae</taxon>
        <taxon>Durusdinium</taxon>
    </lineage>
</organism>
<dbReference type="Pfam" id="PF00397">
    <property type="entry name" value="WW"/>
    <property type="match status" value="1"/>
</dbReference>
<proteinExistence type="predicted"/>
<dbReference type="Proteomes" id="UP001642484">
    <property type="component" value="Unassembled WGS sequence"/>
</dbReference>
<dbReference type="Gene3D" id="2.20.70.10">
    <property type="match status" value="1"/>
</dbReference>
<sequence length="493" mass="56927">MSTAPPVRLAAGKPATSIVNPVKRKANVLEMLSYVHSLGIDHIREADMVWIAEEAYNASLPPGWTEHVDANGRTYFYNTNRRESLWKHPLDQEFVEIANYWRRAIKAGGFWDIDEELAEMEEQIRASLADWMELYDETGHKFFFNRKTEESLFNDPRHITYHSLYTRIRFVNMMKEKLPLLALAPRATDPIVNISELERQQKAAEAKALASVTRMQAAVRVMLARRKARLLQAKRCLNRVPHDMKGKLRLTVRTAVPGTNQTECVLRVTSSYRRNRAASKIQARIRGFLARRRYRPMRDHRRYLIQNTIRIQRAIRRWLSTLADVKAARQARVQAVIRMQCWARSIAARKLYAEKLGAKATFVKLKQAGTADRAMCASGWPSDVSETQATLKYTPSVRMIQRQMKVFKAKAELMQHLRNHEPVDLIFHLTSGQKGSKILPFVWKLGMLPVGEDGKVINPEAFRDQKRLEKMRRQAKVYRKQKEVEDAVGGPNL</sequence>
<dbReference type="SMART" id="SM00456">
    <property type="entry name" value="WW"/>
    <property type="match status" value="2"/>
</dbReference>
<evidence type="ECO:0000313" key="3">
    <source>
        <dbReference type="Proteomes" id="UP001642484"/>
    </source>
</evidence>
<evidence type="ECO:0000259" key="1">
    <source>
        <dbReference type="PROSITE" id="PS50020"/>
    </source>
</evidence>
<reference evidence="2 3" key="1">
    <citation type="submission" date="2024-02" db="EMBL/GenBank/DDBJ databases">
        <authorList>
            <person name="Chen Y."/>
            <person name="Shah S."/>
            <person name="Dougan E. K."/>
            <person name="Thang M."/>
            <person name="Chan C."/>
        </authorList>
    </citation>
    <scope>NUCLEOTIDE SEQUENCE [LARGE SCALE GENOMIC DNA]</scope>
</reference>
<protein>
    <recommendedName>
        <fullName evidence="1">WW domain-containing protein</fullName>
    </recommendedName>
</protein>
<feature type="domain" description="WW" evidence="1">
    <location>
        <begin position="131"/>
        <end position="158"/>
    </location>
</feature>
<dbReference type="EMBL" id="CAXAMN010020247">
    <property type="protein sequence ID" value="CAK9055894.1"/>
    <property type="molecule type" value="Genomic_DNA"/>
</dbReference>
<dbReference type="Pfam" id="PF00612">
    <property type="entry name" value="IQ"/>
    <property type="match status" value="2"/>
</dbReference>
<dbReference type="PANTHER" id="PTHR11864">
    <property type="entry name" value="PRE-MRNA-PROCESSING PROTEIN PRP40"/>
    <property type="match status" value="1"/>
</dbReference>